<proteinExistence type="predicted"/>
<accession>A0A364KXX2</accession>
<evidence type="ECO:0008006" key="3">
    <source>
        <dbReference type="Google" id="ProtNLM"/>
    </source>
</evidence>
<dbReference type="STRING" id="1196081.A0A364KXX2"/>
<keyword evidence="2" id="KW-1185">Reference proteome</keyword>
<organism evidence="1 2">
    <name type="scientific">Talaromyces amestolkiae</name>
    <dbReference type="NCBI Taxonomy" id="1196081"/>
    <lineage>
        <taxon>Eukaryota</taxon>
        <taxon>Fungi</taxon>
        <taxon>Dikarya</taxon>
        <taxon>Ascomycota</taxon>
        <taxon>Pezizomycotina</taxon>
        <taxon>Eurotiomycetes</taxon>
        <taxon>Eurotiomycetidae</taxon>
        <taxon>Eurotiales</taxon>
        <taxon>Trichocomaceae</taxon>
        <taxon>Talaromyces</taxon>
        <taxon>Talaromyces sect. Talaromyces</taxon>
    </lineage>
</organism>
<dbReference type="EMBL" id="MIKG01000007">
    <property type="protein sequence ID" value="RAO68402.1"/>
    <property type="molecule type" value="Genomic_DNA"/>
</dbReference>
<dbReference type="AlphaFoldDB" id="A0A364KXX2"/>
<protein>
    <recommendedName>
        <fullName evidence="3">Transcription factor domain-containing protein</fullName>
    </recommendedName>
</protein>
<dbReference type="GeneID" id="63793630"/>
<evidence type="ECO:0000313" key="1">
    <source>
        <dbReference type="EMBL" id="RAO68402.1"/>
    </source>
</evidence>
<evidence type="ECO:0000313" key="2">
    <source>
        <dbReference type="Proteomes" id="UP000249363"/>
    </source>
</evidence>
<dbReference type="RefSeq" id="XP_040732918.1">
    <property type="nucleotide sequence ID" value="XM_040876777.1"/>
</dbReference>
<comment type="caution">
    <text evidence="1">The sequence shown here is derived from an EMBL/GenBank/DDBJ whole genome shotgun (WGS) entry which is preliminary data.</text>
</comment>
<gene>
    <name evidence="1" type="ORF">BHQ10_004414</name>
</gene>
<name>A0A364KXX2_TALAM</name>
<dbReference type="OrthoDB" id="3945418at2759"/>
<dbReference type="Proteomes" id="UP000249363">
    <property type="component" value="Unassembled WGS sequence"/>
</dbReference>
<sequence>MRMTSQTFYGLSMHWARYCGMFESATKDDIQLPHESDPLERKTHYWKLWVGKESQLRILLGLYIIDGVVSQYSGNGFGTPWPSISTLPLPASDAAFNATSPDKWLLSIGDIDRQRRTDSLNDLCYRFFAPQNRDHDDQFTIILEQELELFNTKIALETMYCLATASNRTERPPVGIPSKLDVSRALSLLRWHSICLDTIKSTANGARRMCYQFGLTQHIFGGLTRQETGINPHRWIQGPNARKCVAQDVYLPGGLFAAATTYSSFALASTLKIAIPSSVDWDVVLLSGFDGYSLPSTGAVGVTESARGTAMFIQGVLSPLDGECEVHNLLYDLTSIKTLLRAMSVHWGVAREMEEVIDAWTQRFV</sequence>
<reference evidence="1 2" key="1">
    <citation type="journal article" date="2017" name="Biotechnol. Biofuels">
        <title>Differential beta-glucosidase expression as a function of carbon source availability in Talaromyces amestolkiae: a genomic and proteomic approach.</title>
        <authorList>
            <person name="de Eugenio L.I."/>
            <person name="Mendez-Liter J.A."/>
            <person name="Nieto-Dominguez M."/>
            <person name="Alonso L."/>
            <person name="Gil-Munoz J."/>
            <person name="Barriuso J."/>
            <person name="Prieto A."/>
            <person name="Martinez M.J."/>
        </authorList>
    </citation>
    <scope>NUCLEOTIDE SEQUENCE [LARGE SCALE GENOMIC DNA]</scope>
    <source>
        <strain evidence="1 2">CIB</strain>
    </source>
</reference>